<proteinExistence type="inferred from homology"/>
<gene>
    <name evidence="6" type="ORF">CLO192961_LOCUS425213</name>
</gene>
<dbReference type="InterPro" id="IPR014746">
    <property type="entry name" value="Gln_synth/guanido_kin_cat_dom"/>
</dbReference>
<dbReference type="InterPro" id="IPR008146">
    <property type="entry name" value="Gln_synth_cat_dom"/>
</dbReference>
<dbReference type="Gene3D" id="3.10.20.70">
    <property type="entry name" value="Glutamine synthetase, N-terminal domain"/>
    <property type="match status" value="1"/>
</dbReference>
<dbReference type="Gene3D" id="3.20.20.140">
    <property type="entry name" value="Metal-dependent hydrolases"/>
    <property type="match status" value="1"/>
</dbReference>
<dbReference type="PROSITE" id="PS51987">
    <property type="entry name" value="GS_CATALYTIC"/>
    <property type="match status" value="1"/>
</dbReference>
<dbReference type="SUPFAM" id="SSF55931">
    <property type="entry name" value="Glutamine synthetase/guanido kinase"/>
    <property type="match status" value="1"/>
</dbReference>
<dbReference type="PANTHER" id="PTHR43383:SF2">
    <property type="entry name" value="AMIDOHYDROLASE 2 FAMILY PROTEIN"/>
    <property type="match status" value="1"/>
</dbReference>
<dbReference type="InterPro" id="IPR036651">
    <property type="entry name" value="Gln_synt_N_sf"/>
</dbReference>
<evidence type="ECO:0000259" key="5">
    <source>
        <dbReference type="PROSITE" id="PS51987"/>
    </source>
</evidence>
<dbReference type="InterPro" id="IPR032466">
    <property type="entry name" value="Metal_Hydrolase"/>
</dbReference>
<sequence length="905" mass="100520">MGHWAVHEEDDFLRAVRTAPIIDNHAHPLLTRQATVAGKFPLLTVTTEAEGSALAVSTTSLAHIRAVKQLAGVLGCEATWSSVQAALESKRQEEVYEDWVKSCLSSIRIFLVDDSIGDEKNNGRTNSCFNKFGAESKRLVRIEHVAAKLINQACQEHVHPEAAFSSFVASLQDALTTDIADPMVAGFTSTICYQTGLGIPQNEDKDQAFTAFQKIYMERKRIEAELFSRLHHYGLTEYIVHCLASLISELDSPYAKPIQLHTSLVDNDITLTKASPSDLQSFIKQYPTVPIILLHSGYPFVREMGYLATVYANVYTDIGLVFPMVSRDGQEKAIRQILELCPSSKILWSTSGHYLPETYLLAVTQMRRALKDVLSEYVKKEDLTWMEAKDFVEDILFRNSNKLYHLGLDLNSPPAVWTPQSESTQAEPDKTEPDQEDGEQSEFESKSDQLISESESRWVQSDSDRPKSNVDGLAKLKSAGDCIQHVRLCWHDMTGTTRGRTIPIRRAMSILQSEPDFKFSVSTSALAVLQTDEMLPGVSPAGEWDLCADFKSLRVGPRKGLVTIMGDFREKDGSSVSLCPRTKLAETLRLASTHNLEFILGFEIEFVLLKRIGVRQFEMLDGDAHSWCSVGAADHDAAIAVEEAVGKLDEAGIYVETIHPESAFGQYEIVLPAAPALKAVDTLIFARQVLSACADAHGYKMTLHPKPYAKAAGTAAHVHMSISSPRGSDRDTWESFYAGILKHLRSVLAYTCASPVSYSRLVDGCWAGGTWVTWGRQNRETPLRKIEGSHWELKCMDGLANPYLAMAAIFSAGIDGVKSGQELLLDECIEDPATLTEEQRMELNITEKLPTTLEEALESLEKDAALREIVGKDSVERYIAVKKAEIKLLGTMDSSAQRQWIIERY</sequence>
<protein>
    <recommendedName>
        <fullName evidence="1">Glutamine synthetase</fullName>
    </recommendedName>
</protein>
<dbReference type="SMART" id="SM01230">
    <property type="entry name" value="Gln-synt_C"/>
    <property type="match status" value="1"/>
</dbReference>
<dbReference type="Pfam" id="PF00120">
    <property type="entry name" value="Gln-synt_C"/>
    <property type="match status" value="1"/>
</dbReference>
<evidence type="ECO:0000256" key="2">
    <source>
        <dbReference type="PROSITE-ProRule" id="PRU01331"/>
    </source>
</evidence>
<reference evidence="6 7" key="1">
    <citation type="submission" date="2019-06" db="EMBL/GenBank/DDBJ databases">
        <authorList>
            <person name="Broberg M."/>
        </authorList>
    </citation>
    <scope>NUCLEOTIDE SEQUENCE [LARGE SCALE GENOMIC DNA]</scope>
</reference>
<accession>A0ABY6UW52</accession>
<dbReference type="InterPro" id="IPR006680">
    <property type="entry name" value="Amidohydro-rel"/>
</dbReference>
<comment type="caution">
    <text evidence="6">The sequence shown here is derived from an EMBL/GenBank/DDBJ whole genome shotgun (WGS) entry which is preliminary data.</text>
</comment>
<dbReference type="Gene3D" id="3.30.590.10">
    <property type="entry name" value="Glutamine synthetase/guanido kinase, catalytic domain"/>
    <property type="match status" value="1"/>
</dbReference>
<comment type="similarity">
    <text evidence="2 3">Belongs to the glutamine synthetase family.</text>
</comment>
<evidence type="ECO:0000256" key="1">
    <source>
        <dbReference type="ARBA" id="ARBA00021364"/>
    </source>
</evidence>
<dbReference type="PANTHER" id="PTHR43383">
    <property type="entry name" value="NODULIN 6"/>
    <property type="match status" value="1"/>
</dbReference>
<organism evidence="6 7">
    <name type="scientific">Bionectria ochroleuca</name>
    <name type="common">Gliocladium roseum</name>
    <dbReference type="NCBI Taxonomy" id="29856"/>
    <lineage>
        <taxon>Eukaryota</taxon>
        <taxon>Fungi</taxon>
        <taxon>Dikarya</taxon>
        <taxon>Ascomycota</taxon>
        <taxon>Pezizomycotina</taxon>
        <taxon>Sordariomycetes</taxon>
        <taxon>Hypocreomycetidae</taxon>
        <taxon>Hypocreales</taxon>
        <taxon>Bionectriaceae</taxon>
        <taxon>Clonostachys</taxon>
    </lineage>
</organism>
<evidence type="ECO:0000313" key="6">
    <source>
        <dbReference type="EMBL" id="VUC35667.1"/>
    </source>
</evidence>
<feature type="domain" description="GS catalytic" evidence="5">
    <location>
        <begin position="580"/>
        <end position="905"/>
    </location>
</feature>
<keyword evidence="7" id="KW-1185">Reference proteome</keyword>
<feature type="compositionally biased region" description="Polar residues" evidence="4">
    <location>
        <begin position="448"/>
        <end position="461"/>
    </location>
</feature>
<dbReference type="InterPro" id="IPR027303">
    <property type="entry name" value="Gln_synth_gly_rich_site"/>
</dbReference>
<evidence type="ECO:0000313" key="7">
    <source>
        <dbReference type="Proteomes" id="UP000766486"/>
    </source>
</evidence>
<dbReference type="EMBL" id="CABFNS010000917">
    <property type="protein sequence ID" value="VUC35667.1"/>
    <property type="molecule type" value="Genomic_DNA"/>
</dbReference>
<dbReference type="PROSITE" id="PS00181">
    <property type="entry name" value="GLNA_ATP"/>
    <property type="match status" value="1"/>
</dbReference>
<name>A0ABY6UW52_BIOOC</name>
<dbReference type="Pfam" id="PF04909">
    <property type="entry name" value="Amidohydro_2"/>
    <property type="match status" value="1"/>
</dbReference>
<dbReference type="SUPFAM" id="SSF51556">
    <property type="entry name" value="Metallo-dependent hydrolases"/>
    <property type="match status" value="1"/>
</dbReference>
<evidence type="ECO:0000256" key="4">
    <source>
        <dbReference type="SAM" id="MobiDB-lite"/>
    </source>
</evidence>
<evidence type="ECO:0000256" key="3">
    <source>
        <dbReference type="RuleBase" id="RU000384"/>
    </source>
</evidence>
<dbReference type="Proteomes" id="UP000766486">
    <property type="component" value="Unassembled WGS sequence"/>
</dbReference>
<feature type="region of interest" description="Disordered" evidence="4">
    <location>
        <begin position="415"/>
        <end position="471"/>
    </location>
</feature>